<evidence type="ECO:0000313" key="3">
    <source>
        <dbReference type="Proteomes" id="UP000183832"/>
    </source>
</evidence>
<organism evidence="2 3">
    <name type="scientific">Clunio marinus</name>
    <dbReference type="NCBI Taxonomy" id="568069"/>
    <lineage>
        <taxon>Eukaryota</taxon>
        <taxon>Metazoa</taxon>
        <taxon>Ecdysozoa</taxon>
        <taxon>Arthropoda</taxon>
        <taxon>Hexapoda</taxon>
        <taxon>Insecta</taxon>
        <taxon>Pterygota</taxon>
        <taxon>Neoptera</taxon>
        <taxon>Endopterygota</taxon>
        <taxon>Diptera</taxon>
        <taxon>Nematocera</taxon>
        <taxon>Chironomoidea</taxon>
        <taxon>Chironomidae</taxon>
        <taxon>Clunio</taxon>
    </lineage>
</organism>
<sequence>MIFISGGCHSNCLSVWPREIFHRRQLCSQRICDTYGSLEMRAVNANTLYDVSGTLFEKAYLTQITIEIKLPSKYVSELRRNIKVEIELWKIVRKKKKILVTKKARMKVTPRLKLINNTRNSLRGERENESKEGIEERRKNSSYEKLFT</sequence>
<dbReference type="EMBL" id="CVRI01000073">
    <property type="protein sequence ID" value="CRL07609.1"/>
    <property type="molecule type" value="Genomic_DNA"/>
</dbReference>
<keyword evidence="3" id="KW-1185">Reference proteome</keyword>
<gene>
    <name evidence="2" type="ORF">CLUMA_CG020574</name>
</gene>
<reference evidence="2 3" key="1">
    <citation type="submission" date="2015-04" db="EMBL/GenBank/DDBJ databases">
        <authorList>
            <person name="Syromyatnikov M.Y."/>
            <person name="Popov V.N."/>
        </authorList>
    </citation>
    <scope>NUCLEOTIDE SEQUENCE [LARGE SCALE GENOMIC DNA]</scope>
</reference>
<evidence type="ECO:0000256" key="1">
    <source>
        <dbReference type="SAM" id="MobiDB-lite"/>
    </source>
</evidence>
<feature type="compositionally biased region" description="Basic and acidic residues" evidence="1">
    <location>
        <begin position="122"/>
        <end position="148"/>
    </location>
</feature>
<proteinExistence type="predicted"/>
<evidence type="ECO:0000313" key="2">
    <source>
        <dbReference type="EMBL" id="CRL07609.1"/>
    </source>
</evidence>
<name>A0A1J1J9C5_9DIPT</name>
<dbReference type="AlphaFoldDB" id="A0A1J1J9C5"/>
<feature type="region of interest" description="Disordered" evidence="1">
    <location>
        <begin position="117"/>
        <end position="148"/>
    </location>
</feature>
<protein>
    <submittedName>
        <fullName evidence="2">CLUMA_CG020574, isoform A</fullName>
    </submittedName>
</protein>
<accession>A0A1J1J9C5</accession>
<dbReference type="Proteomes" id="UP000183832">
    <property type="component" value="Unassembled WGS sequence"/>
</dbReference>